<evidence type="ECO:0000256" key="2">
    <source>
        <dbReference type="ARBA" id="ARBA00022730"/>
    </source>
</evidence>
<dbReference type="InterPro" id="IPR020069">
    <property type="entry name" value="Ribosomal_bL9_C"/>
</dbReference>
<dbReference type="EMBL" id="MF101430">
    <property type="protein sequence ID" value="ARW64025.1"/>
    <property type="molecule type" value="Genomic_DNA"/>
</dbReference>
<evidence type="ECO:0000256" key="6">
    <source>
        <dbReference type="HAMAP-Rule" id="MF_00503"/>
    </source>
</evidence>
<keyword evidence="4 6" id="KW-0689">Ribosomal protein</keyword>
<dbReference type="Gene3D" id="3.40.5.10">
    <property type="entry name" value="Ribosomal protein L9, N-terminal domain"/>
    <property type="match status" value="1"/>
</dbReference>
<dbReference type="GO" id="GO:0003735">
    <property type="term" value="F:structural constituent of ribosome"/>
    <property type="evidence" value="ECO:0007669"/>
    <property type="project" value="InterPro"/>
</dbReference>
<feature type="domain" description="Large ribosomal subunit protein bL9 C-terminal" evidence="8">
    <location>
        <begin position="69"/>
        <end position="150"/>
    </location>
</feature>
<dbReference type="GO" id="GO:0005840">
    <property type="term" value="C:ribosome"/>
    <property type="evidence" value="ECO:0007669"/>
    <property type="project" value="UniProtKB-KW"/>
</dbReference>
<evidence type="ECO:0000259" key="8">
    <source>
        <dbReference type="Pfam" id="PF03948"/>
    </source>
</evidence>
<accession>A0A1Z1MDW1</accession>
<dbReference type="HAMAP" id="MF_00503">
    <property type="entry name" value="Ribosomal_bL9"/>
    <property type="match status" value="1"/>
</dbReference>
<dbReference type="GO" id="GO:0019843">
    <property type="term" value="F:rRNA binding"/>
    <property type="evidence" value="ECO:0007669"/>
    <property type="project" value="UniProtKB-UniRule"/>
</dbReference>
<evidence type="ECO:0000313" key="9">
    <source>
        <dbReference type="EMBL" id="ARW64025.1"/>
    </source>
</evidence>
<evidence type="ECO:0000256" key="3">
    <source>
        <dbReference type="ARBA" id="ARBA00022884"/>
    </source>
</evidence>
<dbReference type="InterPro" id="IPR036791">
    <property type="entry name" value="Ribosomal_bL9_C_sf"/>
</dbReference>
<dbReference type="InterPro" id="IPR036935">
    <property type="entry name" value="Ribosomal_bL9_N_sf"/>
</dbReference>
<dbReference type="GO" id="GO:0009507">
    <property type="term" value="C:chloroplast"/>
    <property type="evidence" value="ECO:0007669"/>
    <property type="project" value="UniProtKB-SubCell"/>
</dbReference>
<dbReference type="Gene3D" id="3.10.430.100">
    <property type="entry name" value="Ribosomal protein L9, C-terminal domain"/>
    <property type="match status" value="1"/>
</dbReference>
<keyword evidence="2 6" id="KW-0699">rRNA-binding</keyword>
<evidence type="ECO:0000256" key="4">
    <source>
        <dbReference type="ARBA" id="ARBA00022980"/>
    </source>
</evidence>
<gene>
    <name evidence="6 9" type="primary">rpl9</name>
</gene>
<dbReference type="SUPFAM" id="SSF55653">
    <property type="entry name" value="Ribosomal protein L9 C-domain"/>
    <property type="match status" value="1"/>
</dbReference>
<keyword evidence="9" id="KW-0150">Chloroplast</keyword>
<dbReference type="PANTHER" id="PTHR21368">
    <property type="entry name" value="50S RIBOSOMAL PROTEIN L9"/>
    <property type="match status" value="1"/>
</dbReference>
<geneLocation type="chloroplast" evidence="9"/>
<keyword evidence="5 6" id="KW-0687">Ribonucleoprotein</keyword>
<dbReference type="Pfam" id="PF01281">
    <property type="entry name" value="Ribosomal_L9_N"/>
    <property type="match status" value="1"/>
</dbReference>
<comment type="function">
    <text evidence="6">Binds to the 23S rRNA.</text>
</comment>
<dbReference type="NCBIfam" id="TIGR00158">
    <property type="entry name" value="L9"/>
    <property type="match status" value="1"/>
</dbReference>
<dbReference type="SUPFAM" id="SSF55658">
    <property type="entry name" value="L9 N-domain-like"/>
    <property type="match status" value="1"/>
</dbReference>
<dbReference type="Pfam" id="PF03948">
    <property type="entry name" value="Ribosomal_L9_C"/>
    <property type="match status" value="1"/>
</dbReference>
<dbReference type="InterPro" id="IPR020070">
    <property type="entry name" value="Ribosomal_bL9_N"/>
</dbReference>
<comment type="subcellular location">
    <subcellularLocation>
        <location evidence="6">Plastid</location>
        <location evidence="6">Chloroplast</location>
    </subcellularLocation>
</comment>
<dbReference type="InterPro" id="IPR009027">
    <property type="entry name" value="Ribosomal_bL9/RNase_H1_N"/>
</dbReference>
<evidence type="ECO:0000256" key="1">
    <source>
        <dbReference type="ARBA" id="ARBA00010605"/>
    </source>
</evidence>
<sequence length="154" mass="17934">MTKKIDIIITKDNFKENSSGTILSVSYGYAFNYLLPNKIAELATPKKIKHIQMFKTIEQKNKEAQKVAINELKQKIEKIKKISIHKKTGENSLIFGRITEKDIVNWFFKYTNLVINRKDIKTVNIKKSGIYYIEVYLGKDITHKMILRVVPTNI</sequence>
<feature type="domain" description="Ribosomal protein L9" evidence="7">
    <location>
        <begin position="17"/>
        <end position="51"/>
    </location>
</feature>
<keyword evidence="3 6" id="KW-0694">RNA-binding</keyword>
<keyword evidence="9" id="KW-0934">Plastid</keyword>
<dbReference type="GO" id="GO:1990904">
    <property type="term" value="C:ribonucleoprotein complex"/>
    <property type="evidence" value="ECO:0007669"/>
    <property type="project" value="UniProtKB-KW"/>
</dbReference>
<name>A0A1Z1MDW1_9FLOR</name>
<proteinExistence type="inferred from homology"/>
<dbReference type="InterPro" id="IPR000244">
    <property type="entry name" value="Ribosomal_bL9"/>
</dbReference>
<evidence type="ECO:0000259" key="7">
    <source>
        <dbReference type="Pfam" id="PF01281"/>
    </source>
</evidence>
<dbReference type="AlphaFoldDB" id="A0A1Z1MDW1"/>
<reference evidence="9" key="1">
    <citation type="journal article" date="2017" name="J. Phycol.">
        <title>Analysis of chloroplast genomes and a supermatrix inform reclassification of the Rhodomelaceae (Rhodophyta).</title>
        <authorList>
            <person name="Diaz-Tapia P."/>
            <person name="Maggs C.A."/>
            <person name="West J.A."/>
            <person name="Verbruggen H."/>
        </authorList>
    </citation>
    <scope>NUCLEOTIDE SEQUENCE</scope>
    <source>
        <strain evidence="9">PD644</strain>
    </source>
</reference>
<organism evidence="9">
    <name type="scientific">Alsidium seaforthii</name>
    <dbReference type="NCBI Taxonomy" id="2007182"/>
    <lineage>
        <taxon>Eukaryota</taxon>
        <taxon>Rhodophyta</taxon>
        <taxon>Florideophyceae</taxon>
        <taxon>Rhodymeniophycidae</taxon>
        <taxon>Ceramiales</taxon>
        <taxon>Rhodomelaceae</taxon>
        <taxon>Polysiphonioideae</taxon>
        <taxon>Alsidium</taxon>
    </lineage>
</organism>
<dbReference type="RefSeq" id="YP_009395257.1">
    <property type="nucleotide sequence ID" value="NC_035276.1"/>
</dbReference>
<dbReference type="InterPro" id="IPR020594">
    <property type="entry name" value="Ribosomal_bL9_bac/chp"/>
</dbReference>
<protein>
    <recommendedName>
        <fullName evidence="6">Large ribosomal subunit protein bL9c</fullName>
    </recommendedName>
</protein>
<dbReference type="GO" id="GO:0006412">
    <property type="term" value="P:translation"/>
    <property type="evidence" value="ECO:0007669"/>
    <property type="project" value="UniProtKB-UniRule"/>
</dbReference>
<dbReference type="GeneID" id="33357250"/>
<evidence type="ECO:0000256" key="5">
    <source>
        <dbReference type="ARBA" id="ARBA00023274"/>
    </source>
</evidence>
<comment type="similarity">
    <text evidence="1 6">Belongs to the bacterial ribosomal protein bL9 family.</text>
</comment>